<sequence length="122" mass="13502">MYSPDSDHIILLFLSLNASGELPEEELTVRLFLRRVFLDPLGLPVTVKPTWSDLEEEQAISSPGSCSRPTCSTFHSVASTSSTSYMSYQLPENTFQRLSFTSYPEAICNSSDPAFANVSGER</sequence>
<dbReference type="Proteomes" id="UP000281553">
    <property type="component" value="Unassembled WGS sequence"/>
</dbReference>
<organism evidence="1 2">
    <name type="scientific">Dibothriocephalus latus</name>
    <name type="common">Fish tapeworm</name>
    <name type="synonym">Diphyllobothrium latum</name>
    <dbReference type="NCBI Taxonomy" id="60516"/>
    <lineage>
        <taxon>Eukaryota</taxon>
        <taxon>Metazoa</taxon>
        <taxon>Spiralia</taxon>
        <taxon>Lophotrochozoa</taxon>
        <taxon>Platyhelminthes</taxon>
        <taxon>Cestoda</taxon>
        <taxon>Eucestoda</taxon>
        <taxon>Diphyllobothriidea</taxon>
        <taxon>Diphyllobothriidae</taxon>
        <taxon>Dibothriocephalus</taxon>
    </lineage>
</organism>
<reference evidence="1 2" key="1">
    <citation type="submission" date="2018-11" db="EMBL/GenBank/DDBJ databases">
        <authorList>
            <consortium name="Pathogen Informatics"/>
        </authorList>
    </citation>
    <scope>NUCLEOTIDE SEQUENCE [LARGE SCALE GENOMIC DNA]</scope>
</reference>
<accession>A0A3P6Q7R8</accession>
<name>A0A3P6Q7R8_DIBLA</name>
<evidence type="ECO:0000313" key="2">
    <source>
        <dbReference type="Proteomes" id="UP000281553"/>
    </source>
</evidence>
<dbReference type="AlphaFoldDB" id="A0A3P6Q7R8"/>
<proteinExistence type="predicted"/>
<keyword evidence="2" id="KW-1185">Reference proteome</keyword>
<evidence type="ECO:0000313" key="1">
    <source>
        <dbReference type="EMBL" id="VDK40250.1"/>
    </source>
</evidence>
<dbReference type="EMBL" id="UYRU01006623">
    <property type="protein sequence ID" value="VDK40250.1"/>
    <property type="molecule type" value="Genomic_DNA"/>
</dbReference>
<protein>
    <submittedName>
        <fullName evidence="1">Uncharacterized protein</fullName>
    </submittedName>
</protein>
<gene>
    <name evidence="1" type="ORF">DILT_LOCUS1118</name>
</gene>